<organism evidence="2 4">
    <name type="scientific">Bacillus velezensis</name>
    <dbReference type="NCBI Taxonomy" id="492670"/>
    <lineage>
        <taxon>Bacteria</taxon>
        <taxon>Bacillati</taxon>
        <taxon>Bacillota</taxon>
        <taxon>Bacilli</taxon>
        <taxon>Bacillales</taxon>
        <taxon>Bacillaceae</taxon>
        <taxon>Bacillus</taxon>
        <taxon>Bacillus amyloliquefaciens group</taxon>
    </lineage>
</organism>
<evidence type="ECO:0000313" key="4">
    <source>
        <dbReference type="Proteomes" id="UP000587477"/>
    </source>
</evidence>
<evidence type="ECO:0000313" key="2">
    <source>
        <dbReference type="EMBL" id="QOY28713.1"/>
    </source>
</evidence>
<accession>A0A2D3DPB2</accession>
<dbReference type="KEGG" id="bmp:NG74_01977"/>
<dbReference type="EMBL" id="CP030150">
    <property type="protein sequence ID" value="AWX72430.1"/>
    <property type="molecule type" value="Genomic_DNA"/>
</dbReference>
<name>A0A1D9PKC4_BACVE</name>
<reference evidence="2" key="2">
    <citation type="journal article" date="2020" name="Genomics">
        <title>Complete genome sequence of Bacillus velezensis NST6 and comparison with the species belonging to operational group B. amyloliquefaciens.</title>
        <authorList>
            <person name="Choi J."/>
            <person name="Nam J."/>
            <person name="Seo M.H."/>
        </authorList>
    </citation>
    <scope>NUCLEOTIDE SEQUENCE</scope>
    <source>
        <strain evidence="2">NST6</strain>
    </source>
</reference>
<reference evidence="1 3" key="1">
    <citation type="submission" date="2018-06" db="EMBL/GenBank/DDBJ databases">
        <title>Complete Genome Sequence of Bacillus velezensis DSYZ, a Plant Growth-Promoting Rhizobacterium with Antifungal Activity.</title>
        <authorList>
            <person name="Du B."/>
            <person name="Ding Y."/>
            <person name="Liu K."/>
            <person name="Yao L."/>
            <person name="Wang C."/>
            <person name="Li H."/>
            <person name="Liu H."/>
        </authorList>
    </citation>
    <scope>NUCLEOTIDE SEQUENCE [LARGE SCALE GENOMIC DNA]</scope>
    <source>
        <strain evidence="1 3">DSYZ</strain>
    </source>
</reference>
<gene>
    <name evidence="2" type="ORF">BACVE_003754</name>
    <name evidence="1" type="ORF">BVDSYZ_10500</name>
</gene>
<dbReference type="AlphaFoldDB" id="A0A1D9PKC4"/>
<dbReference type="Proteomes" id="UP000587477">
    <property type="component" value="Chromosome"/>
</dbReference>
<evidence type="ECO:0000313" key="3">
    <source>
        <dbReference type="Proteomes" id="UP000250069"/>
    </source>
</evidence>
<evidence type="ECO:0008006" key="5">
    <source>
        <dbReference type="Google" id="ProtNLM"/>
    </source>
</evidence>
<proteinExistence type="predicted"/>
<dbReference type="RefSeq" id="WP_014418113.1">
    <property type="nucleotide sequence ID" value="NZ_BDDG01000002.1"/>
</dbReference>
<evidence type="ECO:0000313" key="1">
    <source>
        <dbReference type="EMBL" id="AWX72430.1"/>
    </source>
</evidence>
<protein>
    <recommendedName>
        <fullName evidence="5">Spore germination protein</fullName>
    </recommendedName>
</protein>
<dbReference type="STRING" id="1155777.BANAU_2022"/>
<accession>A0A1D9PKC4</accession>
<dbReference type="Proteomes" id="UP000250069">
    <property type="component" value="Chromosome"/>
</dbReference>
<sequence length="77" mass="8295">MMFFPSVINFEYIKMNGISGGAAFNTGSSVMVRNTAANKRNEGYGEQNGDCTVVVIPIMSIDDSDLIDGTANKISLR</sequence>
<dbReference type="EMBL" id="CP063687">
    <property type="protein sequence ID" value="QOY28713.1"/>
    <property type="molecule type" value="Genomic_DNA"/>
</dbReference>
<reference evidence="4" key="3">
    <citation type="submission" date="2020-10" db="EMBL/GenBank/DDBJ databases">
        <title>Complete genome sequence of Bacillus velezensis NST6.</title>
        <authorList>
            <person name="Choi J."/>
        </authorList>
    </citation>
    <scope>NUCLEOTIDE SEQUENCE [LARGE SCALE GENOMIC DNA]</scope>
    <source>
        <strain evidence="4">NST6</strain>
    </source>
</reference>